<gene>
    <name evidence="1" type="ORF">METZ01_LOCUS337957</name>
</gene>
<name>A0A382QHT5_9ZZZZ</name>
<sequence length="126" mass="12807">MAVVLQEIVDSDFEYFVKVTTSGTNSSASVFDASAAAGASTDPRTTITGVAWSVAATTDIEWDATSNVVALSLNGSGKVGFADGTPSIPNNGGSGVTGDVQLTNGSASVGTIWLRMKKVSGWDNIT</sequence>
<dbReference type="EMBL" id="UINC01114648">
    <property type="protein sequence ID" value="SVC85103.1"/>
    <property type="molecule type" value="Genomic_DNA"/>
</dbReference>
<evidence type="ECO:0000313" key="1">
    <source>
        <dbReference type="EMBL" id="SVC85103.1"/>
    </source>
</evidence>
<protein>
    <submittedName>
        <fullName evidence="1">Uncharacterized protein</fullName>
    </submittedName>
</protein>
<dbReference type="AlphaFoldDB" id="A0A382QHT5"/>
<reference evidence="1" key="1">
    <citation type="submission" date="2018-05" db="EMBL/GenBank/DDBJ databases">
        <authorList>
            <person name="Lanie J.A."/>
            <person name="Ng W.-L."/>
            <person name="Kazmierczak K.M."/>
            <person name="Andrzejewski T.M."/>
            <person name="Davidsen T.M."/>
            <person name="Wayne K.J."/>
            <person name="Tettelin H."/>
            <person name="Glass J.I."/>
            <person name="Rusch D."/>
            <person name="Podicherti R."/>
            <person name="Tsui H.-C.T."/>
            <person name="Winkler M.E."/>
        </authorList>
    </citation>
    <scope>NUCLEOTIDE SEQUENCE</scope>
</reference>
<accession>A0A382QHT5</accession>
<proteinExistence type="predicted"/>
<organism evidence="1">
    <name type="scientific">marine metagenome</name>
    <dbReference type="NCBI Taxonomy" id="408172"/>
    <lineage>
        <taxon>unclassified sequences</taxon>
        <taxon>metagenomes</taxon>
        <taxon>ecological metagenomes</taxon>
    </lineage>
</organism>